<protein>
    <submittedName>
        <fullName evidence="3">Pentatricopeptide repeat</fullName>
    </submittedName>
</protein>
<dbReference type="Gene3D" id="1.25.40.10">
    <property type="entry name" value="Tetratricopeptide repeat domain"/>
    <property type="match status" value="1"/>
</dbReference>
<dbReference type="NCBIfam" id="TIGR00756">
    <property type="entry name" value="PPR"/>
    <property type="match status" value="1"/>
</dbReference>
<evidence type="ECO:0000313" key="4">
    <source>
        <dbReference type="Proteomes" id="UP000237105"/>
    </source>
</evidence>
<dbReference type="PANTHER" id="PTHR45613:SF452">
    <property type="entry name" value="OS02G0582300 PROTEIN"/>
    <property type="match status" value="1"/>
</dbReference>
<dbReference type="OrthoDB" id="185373at2759"/>
<dbReference type="AlphaFoldDB" id="A0A2P5A9I6"/>
<keyword evidence="4" id="KW-1185">Reference proteome</keyword>
<sequence>MRKALAVFGQMIHKDGRPNIVTYNSLLNGSCDLGYCIRGELDKVNKILDQMEASGVQPDFIYYYAIVKGYFKVERIKEALALLDKVIQKAWYLNV</sequence>
<proteinExistence type="predicted"/>
<feature type="repeat" description="PPR" evidence="2">
    <location>
        <begin position="19"/>
        <end position="58"/>
    </location>
</feature>
<comment type="caution">
    <text evidence="3">The sequence shown here is derived from an EMBL/GenBank/DDBJ whole genome shotgun (WGS) entry which is preliminary data.</text>
</comment>
<dbReference type="InterPro" id="IPR002885">
    <property type="entry name" value="PPR_rpt"/>
</dbReference>
<reference evidence="4" key="1">
    <citation type="submission" date="2016-06" db="EMBL/GenBank/DDBJ databases">
        <title>Parallel loss of symbiosis genes in relatives of nitrogen-fixing non-legume Parasponia.</title>
        <authorList>
            <person name="Van Velzen R."/>
            <person name="Holmer R."/>
            <person name="Bu F."/>
            <person name="Rutten L."/>
            <person name="Van Zeijl A."/>
            <person name="Liu W."/>
            <person name="Santuari L."/>
            <person name="Cao Q."/>
            <person name="Sharma T."/>
            <person name="Shen D."/>
            <person name="Roswanjaya Y."/>
            <person name="Wardhani T."/>
            <person name="Kalhor M.S."/>
            <person name="Jansen J."/>
            <person name="Van den Hoogen J."/>
            <person name="Gungor B."/>
            <person name="Hartog M."/>
            <person name="Hontelez J."/>
            <person name="Verver J."/>
            <person name="Yang W.-C."/>
            <person name="Schijlen E."/>
            <person name="Repin R."/>
            <person name="Schilthuizen M."/>
            <person name="Schranz E."/>
            <person name="Heidstra R."/>
            <person name="Miyata K."/>
            <person name="Fedorova E."/>
            <person name="Kohlen W."/>
            <person name="Bisseling T."/>
            <person name="Smit S."/>
            <person name="Geurts R."/>
        </authorList>
    </citation>
    <scope>NUCLEOTIDE SEQUENCE [LARGE SCALE GENOMIC DNA]</scope>
    <source>
        <strain evidence="4">cv. WU1-14</strain>
    </source>
</reference>
<gene>
    <name evidence="3" type="ORF">PanWU01x14_354780</name>
</gene>
<evidence type="ECO:0000313" key="3">
    <source>
        <dbReference type="EMBL" id="PON33199.1"/>
    </source>
</evidence>
<dbReference type="EMBL" id="JXTB01000750">
    <property type="protein sequence ID" value="PON33199.1"/>
    <property type="molecule type" value="Genomic_DNA"/>
</dbReference>
<dbReference type="Pfam" id="PF13812">
    <property type="entry name" value="PPR_3"/>
    <property type="match status" value="2"/>
</dbReference>
<name>A0A2P5A9I6_PARAD</name>
<organism evidence="3 4">
    <name type="scientific">Parasponia andersonii</name>
    <name type="common">Sponia andersonii</name>
    <dbReference type="NCBI Taxonomy" id="3476"/>
    <lineage>
        <taxon>Eukaryota</taxon>
        <taxon>Viridiplantae</taxon>
        <taxon>Streptophyta</taxon>
        <taxon>Embryophyta</taxon>
        <taxon>Tracheophyta</taxon>
        <taxon>Spermatophyta</taxon>
        <taxon>Magnoliopsida</taxon>
        <taxon>eudicotyledons</taxon>
        <taxon>Gunneridae</taxon>
        <taxon>Pentapetalae</taxon>
        <taxon>rosids</taxon>
        <taxon>fabids</taxon>
        <taxon>Rosales</taxon>
        <taxon>Cannabaceae</taxon>
        <taxon>Parasponia</taxon>
    </lineage>
</organism>
<evidence type="ECO:0000256" key="1">
    <source>
        <dbReference type="ARBA" id="ARBA00022737"/>
    </source>
</evidence>
<dbReference type="InterPro" id="IPR011990">
    <property type="entry name" value="TPR-like_helical_dom_sf"/>
</dbReference>
<keyword evidence="1" id="KW-0677">Repeat</keyword>
<accession>A0A2P5A9I6</accession>
<dbReference type="PROSITE" id="PS51375">
    <property type="entry name" value="PPR"/>
    <property type="match status" value="1"/>
</dbReference>
<dbReference type="Proteomes" id="UP000237105">
    <property type="component" value="Unassembled WGS sequence"/>
</dbReference>
<evidence type="ECO:0000256" key="2">
    <source>
        <dbReference type="PROSITE-ProRule" id="PRU00708"/>
    </source>
</evidence>
<dbReference type="PANTHER" id="PTHR45613">
    <property type="entry name" value="PENTATRICOPEPTIDE REPEAT-CONTAINING PROTEIN"/>
    <property type="match status" value="1"/>
</dbReference>